<reference evidence="4" key="1">
    <citation type="submission" date="2021-02" db="EMBL/GenBank/DDBJ databases">
        <authorList>
            <person name="Nowell W R."/>
        </authorList>
    </citation>
    <scope>NUCLEOTIDE SEQUENCE</scope>
</reference>
<accession>A0A8S3IS74</accession>
<evidence type="ECO:0000313" key="1">
    <source>
        <dbReference type="EMBL" id="CAF4548221.1"/>
    </source>
</evidence>
<evidence type="ECO:0000313" key="5">
    <source>
        <dbReference type="Proteomes" id="UP000676336"/>
    </source>
</evidence>
<gene>
    <name evidence="1" type="ORF">GIL414_LOCUS36732</name>
    <name evidence="3" type="ORF">GIL414_LOCUS42810</name>
    <name evidence="2" type="ORF">SMN809_LOCUS39608</name>
    <name evidence="4" type="ORF">SMN809_LOCUS76233</name>
</gene>
<proteinExistence type="predicted"/>
<dbReference type="EMBL" id="CAJOBJ010124852">
    <property type="protein sequence ID" value="CAF4694353.1"/>
    <property type="molecule type" value="Genomic_DNA"/>
</dbReference>
<dbReference type="Proteomes" id="UP000681720">
    <property type="component" value="Unassembled WGS sequence"/>
</dbReference>
<dbReference type="AlphaFoldDB" id="A0A8S3IS74"/>
<name>A0A8S3IS74_9BILA</name>
<dbReference type="Proteomes" id="UP000676336">
    <property type="component" value="Unassembled WGS sequence"/>
</dbReference>
<evidence type="ECO:0000313" key="4">
    <source>
        <dbReference type="EMBL" id="CAF5203642.1"/>
    </source>
</evidence>
<feature type="non-terminal residue" evidence="4">
    <location>
        <position position="1"/>
    </location>
</feature>
<dbReference type="EMBL" id="CAJOBI010106821">
    <property type="protein sequence ID" value="CAF4614098.1"/>
    <property type="molecule type" value="Genomic_DNA"/>
</dbReference>
<protein>
    <submittedName>
        <fullName evidence="4">Uncharacterized protein</fullName>
    </submittedName>
</protein>
<sequence length="77" mass="9230">NLTMANITLPSTVFDDMTDYRKMIEENTILDNFVVRKQTTSTDICKLLLWIGSRHNLNPLRRSRDLYLKYWNINWHA</sequence>
<dbReference type="EMBL" id="CAJOBJ010092169">
    <property type="protein sequence ID" value="CAF4548221.1"/>
    <property type="molecule type" value="Genomic_DNA"/>
</dbReference>
<dbReference type="EMBL" id="CAJOBI010334350">
    <property type="protein sequence ID" value="CAF5203642.1"/>
    <property type="molecule type" value="Genomic_DNA"/>
</dbReference>
<organism evidence="4 5">
    <name type="scientific">Rotaria magnacalcarata</name>
    <dbReference type="NCBI Taxonomy" id="392030"/>
    <lineage>
        <taxon>Eukaryota</taxon>
        <taxon>Metazoa</taxon>
        <taxon>Spiralia</taxon>
        <taxon>Gnathifera</taxon>
        <taxon>Rotifera</taxon>
        <taxon>Eurotatoria</taxon>
        <taxon>Bdelloidea</taxon>
        <taxon>Philodinida</taxon>
        <taxon>Philodinidae</taxon>
        <taxon>Rotaria</taxon>
    </lineage>
</organism>
<evidence type="ECO:0000313" key="2">
    <source>
        <dbReference type="EMBL" id="CAF4614098.1"/>
    </source>
</evidence>
<comment type="caution">
    <text evidence="4">The sequence shown here is derived from an EMBL/GenBank/DDBJ whole genome shotgun (WGS) entry which is preliminary data.</text>
</comment>
<evidence type="ECO:0000313" key="3">
    <source>
        <dbReference type="EMBL" id="CAF4694353.1"/>
    </source>
</evidence>